<feature type="non-terminal residue" evidence="4">
    <location>
        <position position="140"/>
    </location>
</feature>
<feature type="non-terminal residue" evidence="4">
    <location>
        <position position="1"/>
    </location>
</feature>
<dbReference type="Proteomes" id="UP000278907">
    <property type="component" value="Unassembled WGS sequence"/>
</dbReference>
<dbReference type="SUPFAM" id="SSF53850">
    <property type="entry name" value="Periplasmic binding protein-like II"/>
    <property type="match status" value="1"/>
</dbReference>
<dbReference type="InterPro" id="IPR000914">
    <property type="entry name" value="SBP_5_dom"/>
</dbReference>
<organism evidence="4 5">
    <name type="scientific">Corallococcus praedator</name>
    <dbReference type="NCBI Taxonomy" id="2316724"/>
    <lineage>
        <taxon>Bacteria</taxon>
        <taxon>Pseudomonadati</taxon>
        <taxon>Myxococcota</taxon>
        <taxon>Myxococcia</taxon>
        <taxon>Myxococcales</taxon>
        <taxon>Cystobacterineae</taxon>
        <taxon>Myxococcaceae</taxon>
        <taxon>Corallococcus</taxon>
    </lineage>
</organism>
<comment type="similarity">
    <text evidence="1">Belongs to the bacterial solute-binding protein 5 family.</text>
</comment>
<reference evidence="4 5" key="1">
    <citation type="submission" date="2018-09" db="EMBL/GenBank/DDBJ databases">
        <authorList>
            <person name="Livingstone P.G."/>
            <person name="Whitworth D.E."/>
        </authorList>
    </citation>
    <scope>NUCLEOTIDE SEQUENCE [LARGE SCALE GENOMIC DNA]</scope>
    <source>
        <strain evidence="4 5">CA031B</strain>
    </source>
</reference>
<keyword evidence="5" id="KW-1185">Reference proteome</keyword>
<evidence type="ECO:0000256" key="2">
    <source>
        <dbReference type="ARBA" id="ARBA00022729"/>
    </source>
</evidence>
<dbReference type="PANTHER" id="PTHR30290">
    <property type="entry name" value="PERIPLASMIC BINDING COMPONENT OF ABC TRANSPORTER"/>
    <property type="match status" value="1"/>
</dbReference>
<feature type="domain" description="Solute-binding protein family 5" evidence="3">
    <location>
        <begin position="60"/>
        <end position="138"/>
    </location>
</feature>
<evidence type="ECO:0000256" key="1">
    <source>
        <dbReference type="ARBA" id="ARBA00005695"/>
    </source>
</evidence>
<keyword evidence="2" id="KW-0732">Signal</keyword>
<dbReference type="Gene3D" id="3.40.190.10">
    <property type="entry name" value="Periplasmic binding protein-like II"/>
    <property type="match status" value="1"/>
</dbReference>
<dbReference type="InterPro" id="IPR039424">
    <property type="entry name" value="SBP_5"/>
</dbReference>
<evidence type="ECO:0000313" key="4">
    <source>
        <dbReference type="EMBL" id="RKH79152.1"/>
    </source>
</evidence>
<dbReference type="PANTHER" id="PTHR30290:SF38">
    <property type="entry name" value="D,D-DIPEPTIDE-BINDING PERIPLASMIC PROTEIN DDPA-RELATED"/>
    <property type="match status" value="1"/>
</dbReference>
<dbReference type="EMBL" id="RAWI01001175">
    <property type="protein sequence ID" value="RKH79152.1"/>
    <property type="molecule type" value="Genomic_DNA"/>
</dbReference>
<comment type="caution">
    <text evidence="4">The sequence shown here is derived from an EMBL/GenBank/DDBJ whole genome shotgun (WGS) entry which is preliminary data.</text>
</comment>
<sequence>ALGATVATLLSVSAQAQTIRAVMHADIKIIDPIWTSAYNVRNYGYMVYDTLLAMDEKLAVQPQMLEGWKISDDKLTYTFTLRDGLKFHDGAPVTSADCIASLQRWAPKDAMGQKLFSMVKELTPVDDKSFVMVLTEPYGL</sequence>
<accession>A0ABX9Q5Z3</accession>
<protein>
    <submittedName>
        <fullName evidence="4">ABC transporter substrate-binding protein</fullName>
    </submittedName>
</protein>
<gene>
    <name evidence="4" type="ORF">D7Y13_43625</name>
</gene>
<evidence type="ECO:0000313" key="5">
    <source>
        <dbReference type="Proteomes" id="UP000278907"/>
    </source>
</evidence>
<dbReference type="RefSeq" id="WP_244222495.1">
    <property type="nucleotide sequence ID" value="NZ_RAWI01001175.1"/>
</dbReference>
<proteinExistence type="inferred from homology"/>
<dbReference type="Pfam" id="PF00496">
    <property type="entry name" value="SBP_bac_5"/>
    <property type="match status" value="1"/>
</dbReference>
<name>A0ABX9Q5Z3_9BACT</name>
<evidence type="ECO:0000259" key="3">
    <source>
        <dbReference type="Pfam" id="PF00496"/>
    </source>
</evidence>